<comment type="caution">
    <text evidence="1">The sequence shown here is derived from an EMBL/GenBank/DDBJ whole genome shotgun (WGS) entry which is preliminary data.</text>
</comment>
<dbReference type="RefSeq" id="WP_188388259.1">
    <property type="nucleotide sequence ID" value="NZ_BMFK01000001.1"/>
</dbReference>
<organism evidence="1 2">
    <name type="scientific">Priestia taiwanensis</name>
    <dbReference type="NCBI Taxonomy" id="1347902"/>
    <lineage>
        <taxon>Bacteria</taxon>
        <taxon>Bacillati</taxon>
        <taxon>Bacillota</taxon>
        <taxon>Bacilli</taxon>
        <taxon>Bacillales</taxon>
        <taxon>Bacillaceae</taxon>
        <taxon>Priestia</taxon>
    </lineage>
</organism>
<reference evidence="1" key="2">
    <citation type="submission" date="2020-09" db="EMBL/GenBank/DDBJ databases">
        <authorList>
            <person name="Sun Q."/>
            <person name="Zhou Y."/>
        </authorList>
    </citation>
    <scope>NUCLEOTIDE SEQUENCE</scope>
    <source>
        <strain evidence="1">CGMCC 1.12698</strain>
    </source>
</reference>
<accession>A0A917EP97</accession>
<evidence type="ECO:0000313" key="2">
    <source>
        <dbReference type="Proteomes" id="UP000605259"/>
    </source>
</evidence>
<keyword evidence="2" id="KW-1185">Reference proteome</keyword>
<sequence length="270" mass="31576">MNSIIKRRKATSYAQIHNNALQQLEDVRAIGLLAHLMSLPVDWEIKKVYLYKKFGRSAVTKAVAELETKRYWVQIKYRDGKTNNFAYYISDIPFKKEEVLGFMKEIIEAGCSIMDISSPFFYLLSSVDFQQLNRNSSSSTVETSQLLKKEKETKKDKQYIDKENIVTSNKFLPIDEFEVVLKEACNSLYANFSLGRWSKEGWNKLVTKFVSETIEERRNLTIPVQYIQAYATEAIRNMARRSDVKHGRETVISKKLTWFYHWLEEDTVTC</sequence>
<protein>
    <submittedName>
        <fullName evidence="1">Uncharacterized protein</fullName>
    </submittedName>
</protein>
<proteinExistence type="predicted"/>
<name>A0A917EP97_9BACI</name>
<dbReference type="Proteomes" id="UP000605259">
    <property type="component" value="Unassembled WGS sequence"/>
</dbReference>
<dbReference type="AlphaFoldDB" id="A0A917EP97"/>
<gene>
    <name evidence="1" type="ORF">GCM10007140_20450</name>
</gene>
<reference evidence="1" key="1">
    <citation type="journal article" date="2014" name="Int. J. Syst. Evol. Microbiol.">
        <title>Complete genome sequence of Corynebacterium casei LMG S-19264T (=DSM 44701T), isolated from a smear-ripened cheese.</title>
        <authorList>
            <consortium name="US DOE Joint Genome Institute (JGI-PGF)"/>
            <person name="Walter F."/>
            <person name="Albersmeier A."/>
            <person name="Kalinowski J."/>
            <person name="Ruckert C."/>
        </authorList>
    </citation>
    <scope>NUCLEOTIDE SEQUENCE</scope>
    <source>
        <strain evidence="1">CGMCC 1.12698</strain>
    </source>
</reference>
<evidence type="ECO:0000313" key="1">
    <source>
        <dbReference type="EMBL" id="GGE70452.1"/>
    </source>
</evidence>
<dbReference type="EMBL" id="BMFK01000001">
    <property type="protein sequence ID" value="GGE70452.1"/>
    <property type="molecule type" value="Genomic_DNA"/>
</dbReference>